<organism evidence="1 2">
    <name type="scientific">Nitrososphaera gargensis (strain Ga9.2)</name>
    <dbReference type="NCBI Taxonomy" id="1237085"/>
    <lineage>
        <taxon>Archaea</taxon>
        <taxon>Nitrososphaerota</taxon>
        <taxon>Nitrososphaeria</taxon>
        <taxon>Nitrososphaerales</taxon>
        <taxon>Nitrososphaeraceae</taxon>
        <taxon>Nitrososphaera</taxon>
    </lineage>
</organism>
<evidence type="ECO:0000313" key="1">
    <source>
        <dbReference type="EMBL" id="AFU57602.1"/>
    </source>
</evidence>
<dbReference type="EMBL" id="CP002408">
    <property type="protein sequence ID" value="AFU57602.1"/>
    <property type="molecule type" value="Genomic_DNA"/>
</dbReference>
<dbReference type="KEGG" id="nga:Ngar_c06590"/>
<dbReference type="STRING" id="1237085.Ngar_c06590"/>
<protein>
    <submittedName>
        <fullName evidence="1">Uncharacterized protein</fullName>
    </submittedName>
</protein>
<dbReference type="HOGENOM" id="CLU_2629845_0_0_2"/>
<keyword evidence="2" id="KW-1185">Reference proteome</keyword>
<accession>K0II10</accession>
<gene>
    <name evidence="1" type="ordered locus">Ngar_c06590</name>
</gene>
<dbReference type="BioCyc" id="CNIT1237085:G1324-657-MONOMER"/>
<proteinExistence type="predicted"/>
<name>K0II10_NITGG</name>
<dbReference type="Proteomes" id="UP000008037">
    <property type="component" value="Chromosome"/>
</dbReference>
<evidence type="ECO:0000313" key="2">
    <source>
        <dbReference type="Proteomes" id="UP000008037"/>
    </source>
</evidence>
<sequence length="77" mass="9445">MEFKAIFRDYFRYRGCNARRQDGLDKKEKRRWSVPEDEVFRAVLKEHLECIGKRDRKRYEQLVKQIQETGGNAFFKE</sequence>
<dbReference type="InParanoid" id="K0II10"/>
<reference evidence="1 2" key="1">
    <citation type="journal article" date="2012" name="Environ. Microbiol.">
        <title>The genome of the ammonia-oxidizing Candidatus Nitrososphaera gargensis: insights into metabolic versatility and environmental adaptations.</title>
        <authorList>
            <person name="Spang A."/>
            <person name="Poehlein A."/>
            <person name="Offre P."/>
            <person name="Zumbragel S."/>
            <person name="Haider S."/>
            <person name="Rychlik N."/>
            <person name="Nowka B."/>
            <person name="Schmeisser C."/>
            <person name="Lebedeva E.V."/>
            <person name="Rattei T."/>
            <person name="Bohm C."/>
            <person name="Schmid M."/>
            <person name="Galushko A."/>
            <person name="Hatzenpichler R."/>
            <person name="Weinmaier T."/>
            <person name="Daniel R."/>
            <person name="Schleper C."/>
            <person name="Spieck E."/>
            <person name="Streit W."/>
            <person name="Wagner M."/>
        </authorList>
    </citation>
    <scope>NUCLEOTIDE SEQUENCE [LARGE SCALE GENOMIC DNA]</scope>
    <source>
        <strain evidence="2">Ga9.2</strain>
    </source>
</reference>
<dbReference type="AlphaFoldDB" id="K0II10"/>